<accession>A0A0D2NW47</accession>
<organism evidence="1 2">
    <name type="scientific">Hypholoma sublateritium (strain FD-334 SS-4)</name>
    <dbReference type="NCBI Taxonomy" id="945553"/>
    <lineage>
        <taxon>Eukaryota</taxon>
        <taxon>Fungi</taxon>
        <taxon>Dikarya</taxon>
        <taxon>Basidiomycota</taxon>
        <taxon>Agaricomycotina</taxon>
        <taxon>Agaricomycetes</taxon>
        <taxon>Agaricomycetidae</taxon>
        <taxon>Agaricales</taxon>
        <taxon>Agaricineae</taxon>
        <taxon>Strophariaceae</taxon>
        <taxon>Hypholoma</taxon>
    </lineage>
</organism>
<reference evidence="2" key="1">
    <citation type="submission" date="2014-04" db="EMBL/GenBank/DDBJ databases">
        <title>Evolutionary Origins and Diversification of the Mycorrhizal Mutualists.</title>
        <authorList>
            <consortium name="DOE Joint Genome Institute"/>
            <consortium name="Mycorrhizal Genomics Consortium"/>
            <person name="Kohler A."/>
            <person name="Kuo A."/>
            <person name="Nagy L.G."/>
            <person name="Floudas D."/>
            <person name="Copeland A."/>
            <person name="Barry K.W."/>
            <person name="Cichocki N."/>
            <person name="Veneault-Fourrey C."/>
            <person name="LaButti K."/>
            <person name="Lindquist E.A."/>
            <person name="Lipzen A."/>
            <person name="Lundell T."/>
            <person name="Morin E."/>
            <person name="Murat C."/>
            <person name="Riley R."/>
            <person name="Ohm R."/>
            <person name="Sun H."/>
            <person name="Tunlid A."/>
            <person name="Henrissat B."/>
            <person name="Grigoriev I.V."/>
            <person name="Hibbett D.S."/>
            <person name="Martin F."/>
        </authorList>
    </citation>
    <scope>NUCLEOTIDE SEQUENCE [LARGE SCALE GENOMIC DNA]</scope>
    <source>
        <strain evidence="2">FD-334 SS-4</strain>
    </source>
</reference>
<dbReference type="EMBL" id="KN817910">
    <property type="protein sequence ID" value="KJA12780.1"/>
    <property type="molecule type" value="Genomic_DNA"/>
</dbReference>
<evidence type="ECO:0000313" key="2">
    <source>
        <dbReference type="Proteomes" id="UP000054270"/>
    </source>
</evidence>
<evidence type="ECO:0000313" key="1">
    <source>
        <dbReference type="EMBL" id="KJA12780.1"/>
    </source>
</evidence>
<proteinExistence type="predicted"/>
<gene>
    <name evidence="1" type="ORF">HYPSUDRAFT_60232</name>
</gene>
<protein>
    <submittedName>
        <fullName evidence="1">Uncharacterized protein</fullName>
    </submittedName>
</protein>
<dbReference type="AlphaFoldDB" id="A0A0D2NW47"/>
<keyword evidence="2" id="KW-1185">Reference proteome</keyword>
<dbReference type="Proteomes" id="UP000054270">
    <property type="component" value="Unassembled WGS sequence"/>
</dbReference>
<sequence length="324" mass="36279">MSTPVIIATSAPQHLIIREFYSSRKYLKLLFMSRAKQVPVNTTLNASIVADAGDMSHITETESRQDDAELSLAQNDESVLSAHNGGKFIQFASNIEPFQSPPLGSSLFAGNIDLFQSTPAGSTLFETSTPTLLPGNHSPVPDHLGMLSYSYVIPDFMIFTMTEHPHPVDPEHKTVYRKVVRLIVEAKPLGHVNKRDKQSQSENKEGYDVGFFRMRKQIRMQVQFALSEYTWADLQGLHILLIVGERFRLAKLSIPSGWTPDQELKDNDILQVVLEGDSDDGIPLLVLNKGEWMINSQWRAAWALILAKECAQDSDFQANLQKLA</sequence>
<name>A0A0D2NW47_HYPSF</name>